<gene>
    <name evidence="1" type="ORF">ACFQET_08800</name>
</gene>
<proteinExistence type="predicted"/>
<comment type="caution">
    <text evidence="1">The sequence shown here is derived from an EMBL/GenBank/DDBJ whole genome shotgun (WGS) entry which is preliminary data.</text>
</comment>
<evidence type="ECO:0008006" key="3">
    <source>
        <dbReference type="Google" id="ProtNLM"/>
    </source>
</evidence>
<protein>
    <recommendedName>
        <fullName evidence="3">DUF4054 domain-containing protein</fullName>
    </recommendedName>
</protein>
<evidence type="ECO:0000313" key="2">
    <source>
        <dbReference type="Proteomes" id="UP001596191"/>
    </source>
</evidence>
<accession>A0ABW1TQW0</accession>
<dbReference type="EMBL" id="JBHSSJ010000012">
    <property type="protein sequence ID" value="MFC6275610.1"/>
    <property type="molecule type" value="Genomic_DNA"/>
</dbReference>
<reference evidence="2" key="1">
    <citation type="journal article" date="2019" name="Int. J. Syst. Evol. Microbiol.">
        <title>The Global Catalogue of Microorganisms (GCM) 10K type strain sequencing project: providing services to taxonomists for standard genome sequencing and annotation.</title>
        <authorList>
            <consortium name="The Broad Institute Genomics Platform"/>
            <consortium name="The Broad Institute Genome Sequencing Center for Infectious Disease"/>
            <person name="Wu L."/>
            <person name="Ma J."/>
        </authorList>
    </citation>
    <scope>NUCLEOTIDE SEQUENCE [LARGE SCALE GENOMIC DNA]</scope>
    <source>
        <strain evidence="2">CCM 8907</strain>
    </source>
</reference>
<evidence type="ECO:0000313" key="1">
    <source>
        <dbReference type="EMBL" id="MFC6275610.1"/>
    </source>
</evidence>
<keyword evidence="2" id="KW-1185">Reference proteome</keyword>
<name>A0ABW1TQW0_9LACO</name>
<dbReference type="Proteomes" id="UP001596191">
    <property type="component" value="Unassembled WGS sequence"/>
</dbReference>
<organism evidence="1 2">
    <name type="scientific">Levilactobacillus tangyuanensis</name>
    <dbReference type="NCBI Taxonomy" id="2486021"/>
    <lineage>
        <taxon>Bacteria</taxon>
        <taxon>Bacillati</taxon>
        <taxon>Bacillota</taxon>
        <taxon>Bacilli</taxon>
        <taxon>Lactobacillales</taxon>
        <taxon>Lactobacillaceae</taxon>
        <taxon>Levilactobacillus</taxon>
    </lineage>
</organism>
<dbReference type="RefSeq" id="WP_125642744.1">
    <property type="nucleotide sequence ID" value="NZ_JBHSSJ010000012.1"/>
</dbReference>
<sequence length="110" mass="12722">MTNDEITTRIKLAPDYKSIDVSEIDNAVSDATELVKAYPLKDEIIGYATYLYASHLLFMRVLKRKGRFKSVKAENGEYTKFDGANSDDAWDEFKRLLKEQGYGRNVIHFY</sequence>